<evidence type="ECO:0000313" key="1">
    <source>
        <dbReference type="EMBL" id="MBB3206817.1"/>
    </source>
</evidence>
<reference evidence="1 2" key="1">
    <citation type="submission" date="2020-08" db="EMBL/GenBank/DDBJ databases">
        <title>Genomic Encyclopedia of Type Strains, Phase III (KMG-III): the genomes of soil and plant-associated and newly described type strains.</title>
        <authorList>
            <person name="Whitman W."/>
        </authorList>
    </citation>
    <scope>NUCLEOTIDE SEQUENCE [LARGE SCALE GENOMIC DNA]</scope>
    <source>
        <strain evidence="1 2">CECT 8075</strain>
    </source>
</reference>
<dbReference type="EMBL" id="JACHXU010000007">
    <property type="protein sequence ID" value="MBB3206817.1"/>
    <property type="molecule type" value="Genomic_DNA"/>
</dbReference>
<evidence type="ECO:0000313" key="2">
    <source>
        <dbReference type="Proteomes" id="UP000536179"/>
    </source>
</evidence>
<comment type="caution">
    <text evidence="1">The sequence shown here is derived from an EMBL/GenBank/DDBJ whole genome shotgun (WGS) entry which is preliminary data.</text>
</comment>
<gene>
    <name evidence="1" type="ORF">FHS27_002629</name>
</gene>
<dbReference type="AlphaFoldDB" id="A0A7W5DZ28"/>
<accession>A0A7W5DZ28</accession>
<keyword evidence="2" id="KW-1185">Reference proteome</keyword>
<dbReference type="Proteomes" id="UP000536179">
    <property type="component" value="Unassembled WGS sequence"/>
</dbReference>
<name>A0A7W5DZ28_9BACT</name>
<organism evidence="1 2">
    <name type="scientific">Aporhodopirellula rubra</name>
    <dbReference type="NCBI Taxonomy" id="980271"/>
    <lineage>
        <taxon>Bacteria</taxon>
        <taxon>Pseudomonadati</taxon>
        <taxon>Planctomycetota</taxon>
        <taxon>Planctomycetia</taxon>
        <taxon>Pirellulales</taxon>
        <taxon>Pirellulaceae</taxon>
        <taxon>Aporhodopirellula</taxon>
    </lineage>
</organism>
<protein>
    <submittedName>
        <fullName evidence="1">Uncharacterized protein</fullName>
    </submittedName>
</protein>
<proteinExistence type="predicted"/>
<sequence length="75" mass="8468">MHHRKKSIHGNSIPLHLSHIQWRHTARDLKHTNYTGSTTLGEQRTTVMNKCTWVICGKVVAVGESLPCLEKVHAS</sequence>